<evidence type="ECO:0000313" key="2">
    <source>
        <dbReference type="EMBL" id="GAH81165.1"/>
    </source>
</evidence>
<dbReference type="AlphaFoldDB" id="X1JI39"/>
<dbReference type="PANTHER" id="PTHR33175:SF3">
    <property type="entry name" value="DNA-BINDING PROTEIN HU-BETA"/>
    <property type="match status" value="1"/>
</dbReference>
<dbReference type="GO" id="GO:0005829">
    <property type="term" value="C:cytosol"/>
    <property type="evidence" value="ECO:0007669"/>
    <property type="project" value="TreeGrafter"/>
</dbReference>
<dbReference type="InterPro" id="IPR020816">
    <property type="entry name" value="Histone-like_DNA-bd_CS"/>
</dbReference>
<dbReference type="SUPFAM" id="SSF47729">
    <property type="entry name" value="IHF-like DNA-binding proteins"/>
    <property type="match status" value="1"/>
</dbReference>
<name>X1JI39_9ZZZZ</name>
<keyword evidence="1" id="KW-0238">DNA-binding</keyword>
<dbReference type="GO" id="GO:0003677">
    <property type="term" value="F:DNA binding"/>
    <property type="evidence" value="ECO:0007669"/>
    <property type="project" value="UniProtKB-KW"/>
</dbReference>
<accession>X1JI39</accession>
<dbReference type="InterPro" id="IPR010992">
    <property type="entry name" value="IHF-like_DNA-bd_dom_sf"/>
</dbReference>
<dbReference type="PRINTS" id="PR01727">
    <property type="entry name" value="DNABINDINGHU"/>
</dbReference>
<reference evidence="2" key="1">
    <citation type="journal article" date="2014" name="Front. Microbiol.">
        <title>High frequency of phylogenetically diverse reductive dehalogenase-homologous genes in deep subseafloor sedimentary metagenomes.</title>
        <authorList>
            <person name="Kawai M."/>
            <person name="Futagami T."/>
            <person name="Toyoda A."/>
            <person name="Takaki Y."/>
            <person name="Nishi S."/>
            <person name="Hori S."/>
            <person name="Arai W."/>
            <person name="Tsubouchi T."/>
            <person name="Morono Y."/>
            <person name="Uchiyama I."/>
            <person name="Ito T."/>
            <person name="Fujiyama A."/>
            <person name="Inagaki F."/>
            <person name="Takami H."/>
        </authorList>
    </citation>
    <scope>NUCLEOTIDE SEQUENCE</scope>
    <source>
        <strain evidence="2">Expedition CK06-06</strain>
    </source>
</reference>
<protein>
    <submittedName>
        <fullName evidence="2">Uncharacterized protein</fullName>
    </submittedName>
</protein>
<dbReference type="GO" id="GO:0030527">
    <property type="term" value="F:structural constituent of chromatin"/>
    <property type="evidence" value="ECO:0007669"/>
    <property type="project" value="InterPro"/>
</dbReference>
<dbReference type="PANTHER" id="PTHR33175">
    <property type="entry name" value="DNA-BINDING PROTEIN HU"/>
    <property type="match status" value="1"/>
</dbReference>
<gene>
    <name evidence="2" type="ORF">S03H2_64754</name>
</gene>
<sequence length="89" mass="9674">MTKAELITGIARQTGLTKADSERALNAFLNIAKVTIKKKGRLPLAGFGTFVVVNRKARTGRNPQTGAPIQIKASKVVRFRPGKELKESL</sequence>
<evidence type="ECO:0000256" key="1">
    <source>
        <dbReference type="ARBA" id="ARBA00023125"/>
    </source>
</evidence>
<dbReference type="SMART" id="SM00411">
    <property type="entry name" value="BHL"/>
    <property type="match status" value="1"/>
</dbReference>
<dbReference type="Gene3D" id="4.10.520.10">
    <property type="entry name" value="IHF-like DNA-binding proteins"/>
    <property type="match status" value="1"/>
</dbReference>
<dbReference type="EMBL" id="BARU01042096">
    <property type="protein sequence ID" value="GAH81165.1"/>
    <property type="molecule type" value="Genomic_DNA"/>
</dbReference>
<dbReference type="CDD" id="cd13831">
    <property type="entry name" value="HU"/>
    <property type="match status" value="1"/>
</dbReference>
<proteinExistence type="predicted"/>
<dbReference type="InterPro" id="IPR000119">
    <property type="entry name" value="Hist_DNA-bd"/>
</dbReference>
<dbReference type="Pfam" id="PF00216">
    <property type="entry name" value="Bac_DNA_binding"/>
    <property type="match status" value="1"/>
</dbReference>
<organism evidence="2">
    <name type="scientific">marine sediment metagenome</name>
    <dbReference type="NCBI Taxonomy" id="412755"/>
    <lineage>
        <taxon>unclassified sequences</taxon>
        <taxon>metagenomes</taxon>
        <taxon>ecological metagenomes</taxon>
    </lineage>
</organism>
<dbReference type="PROSITE" id="PS00045">
    <property type="entry name" value="HISTONE_LIKE"/>
    <property type="match status" value="1"/>
</dbReference>
<comment type="caution">
    <text evidence="2">The sequence shown here is derived from an EMBL/GenBank/DDBJ whole genome shotgun (WGS) entry which is preliminary data.</text>
</comment>